<comment type="caution">
    <text evidence="1">The sequence shown here is derived from an EMBL/GenBank/DDBJ whole genome shotgun (WGS) entry which is preliminary data.</text>
</comment>
<evidence type="ECO:0000313" key="2">
    <source>
        <dbReference type="Proteomes" id="UP001139319"/>
    </source>
</evidence>
<dbReference type="Gene3D" id="1.25.40.10">
    <property type="entry name" value="Tetratricopeptide repeat domain"/>
    <property type="match status" value="1"/>
</dbReference>
<evidence type="ECO:0008006" key="3">
    <source>
        <dbReference type="Google" id="ProtNLM"/>
    </source>
</evidence>
<dbReference type="EMBL" id="JAMFTH010000001">
    <property type="protein sequence ID" value="MCP8898391.1"/>
    <property type="molecule type" value="Genomic_DNA"/>
</dbReference>
<reference evidence="1" key="1">
    <citation type="submission" date="2022-05" db="EMBL/GenBank/DDBJ databases">
        <authorList>
            <person name="Sun H.-N."/>
        </authorList>
    </citation>
    <scope>NUCLEOTIDE SEQUENCE</scope>
    <source>
        <strain evidence="1">HB14</strain>
    </source>
</reference>
<dbReference type="InterPro" id="IPR011990">
    <property type="entry name" value="TPR-like_helical_dom_sf"/>
</dbReference>
<gene>
    <name evidence="1" type="ORF">M6D89_03650</name>
</gene>
<dbReference type="AlphaFoldDB" id="A0A9X2KS14"/>
<organism evidence="1 2">
    <name type="scientific">Gilvimarinus xylanilyticus</name>
    <dbReference type="NCBI Taxonomy" id="2944139"/>
    <lineage>
        <taxon>Bacteria</taxon>
        <taxon>Pseudomonadati</taxon>
        <taxon>Pseudomonadota</taxon>
        <taxon>Gammaproteobacteria</taxon>
        <taxon>Cellvibrionales</taxon>
        <taxon>Cellvibrionaceae</taxon>
        <taxon>Gilvimarinus</taxon>
    </lineage>
</organism>
<protein>
    <recommendedName>
        <fullName evidence="3">Tetratricopeptide repeat protein</fullName>
    </recommendedName>
</protein>
<dbReference type="SUPFAM" id="SSF48452">
    <property type="entry name" value="TPR-like"/>
    <property type="match status" value="1"/>
</dbReference>
<dbReference type="RefSeq" id="WP_253966670.1">
    <property type="nucleotide sequence ID" value="NZ_JAMFTH010000001.1"/>
</dbReference>
<dbReference type="Proteomes" id="UP001139319">
    <property type="component" value="Unassembled WGS sequence"/>
</dbReference>
<sequence length="141" mass="16226">MGQTDLTRQVRRLCADGYRLYDSGEYRLALRSFYQAWLLIPKPQSQYTEAGWVLTAIGDTYFRLHQHEQGAESLTSALYCPEAEQSPFVQLRLGQCLLELGRTPEARKYLLHAYNHNATLFDSEAPRYRQAIADLISHDSI</sequence>
<name>A0A9X2KS14_9GAMM</name>
<keyword evidence="2" id="KW-1185">Reference proteome</keyword>
<evidence type="ECO:0000313" key="1">
    <source>
        <dbReference type="EMBL" id="MCP8898391.1"/>
    </source>
</evidence>
<reference evidence="1" key="2">
    <citation type="submission" date="2023-01" db="EMBL/GenBank/DDBJ databases">
        <title>Gilvimarinus xylanilyticus HB14 isolated from Caulerpa lentillifera aquaculture base in Hainan, China.</title>
        <authorList>
            <person name="Zhang Y.-J."/>
        </authorList>
    </citation>
    <scope>NUCLEOTIDE SEQUENCE</scope>
    <source>
        <strain evidence="1">HB14</strain>
    </source>
</reference>
<accession>A0A9X2KS14</accession>
<proteinExistence type="predicted"/>